<dbReference type="PANTHER" id="PTHR47234">
    <property type="match status" value="1"/>
</dbReference>
<dbReference type="InterPro" id="IPR036942">
    <property type="entry name" value="Beta-barrel_TonB_sf"/>
</dbReference>
<dbReference type="PROSITE" id="PS52016">
    <property type="entry name" value="TONB_DEPENDENT_REC_3"/>
    <property type="match status" value="1"/>
</dbReference>
<protein>
    <submittedName>
        <fullName evidence="14">TonB-dependent receptor</fullName>
    </submittedName>
</protein>
<dbReference type="SUPFAM" id="SSF56935">
    <property type="entry name" value="Porins"/>
    <property type="match status" value="1"/>
</dbReference>
<dbReference type="Gene3D" id="2.40.170.20">
    <property type="entry name" value="TonB-dependent receptor, beta-barrel domain"/>
    <property type="match status" value="1"/>
</dbReference>
<keyword evidence="7 8" id="KW-0998">Cell outer membrane</keyword>
<evidence type="ECO:0000259" key="13">
    <source>
        <dbReference type="Pfam" id="PF07715"/>
    </source>
</evidence>
<evidence type="ECO:0000256" key="8">
    <source>
        <dbReference type="PROSITE-ProRule" id="PRU01360"/>
    </source>
</evidence>
<dbReference type="Gene3D" id="2.170.130.10">
    <property type="entry name" value="TonB-dependent receptor, plug domain"/>
    <property type="match status" value="1"/>
</dbReference>
<gene>
    <name evidence="14" type="primary">btuB_1</name>
    <name evidence="14" type="ORF">TUM3794_05100</name>
</gene>
<feature type="compositionally biased region" description="Polar residues" evidence="10">
    <location>
        <begin position="534"/>
        <end position="545"/>
    </location>
</feature>
<evidence type="ECO:0000256" key="1">
    <source>
        <dbReference type="ARBA" id="ARBA00004571"/>
    </source>
</evidence>
<evidence type="ECO:0000259" key="12">
    <source>
        <dbReference type="Pfam" id="PF00593"/>
    </source>
</evidence>
<keyword evidence="6 8" id="KW-0472">Membrane</keyword>
<dbReference type="InterPro" id="IPR006311">
    <property type="entry name" value="TAT_signal"/>
</dbReference>
<keyword evidence="4 8" id="KW-0812">Transmembrane</keyword>
<keyword evidence="3 8" id="KW-1134">Transmembrane beta strand</keyword>
<dbReference type="EMBL" id="BPEU01000003">
    <property type="protein sequence ID" value="GIU36246.1"/>
    <property type="molecule type" value="Genomic_DNA"/>
</dbReference>
<evidence type="ECO:0000256" key="6">
    <source>
        <dbReference type="ARBA" id="ARBA00023136"/>
    </source>
</evidence>
<dbReference type="PROSITE" id="PS51318">
    <property type="entry name" value="TAT"/>
    <property type="match status" value="1"/>
</dbReference>
<reference evidence="14 15" key="1">
    <citation type="submission" date="2021-05" db="EMBL/GenBank/DDBJ databases">
        <title>Molecular characterization for Shewanella algae harboring chromosomal blaOXA-55-like strains isolated from clinical and environment sample.</title>
        <authorList>
            <person name="Ohama Y."/>
            <person name="Aoki K."/>
            <person name="Harada S."/>
            <person name="Moriya K."/>
            <person name="Ishii Y."/>
            <person name="Tateda K."/>
        </authorList>
    </citation>
    <scope>NUCLEOTIDE SEQUENCE [LARGE SCALE GENOMIC DNA]</scope>
    <source>
        <strain evidence="14 15">MBTL60-118</strain>
    </source>
</reference>
<keyword evidence="15" id="KW-1185">Reference proteome</keyword>
<keyword evidence="5 9" id="KW-0798">TonB box</keyword>
<dbReference type="Pfam" id="PF07715">
    <property type="entry name" value="Plug"/>
    <property type="match status" value="1"/>
</dbReference>
<evidence type="ECO:0000256" key="4">
    <source>
        <dbReference type="ARBA" id="ARBA00022692"/>
    </source>
</evidence>
<dbReference type="InterPro" id="IPR000531">
    <property type="entry name" value="Beta-barrel_TonB"/>
</dbReference>
<evidence type="ECO:0000256" key="5">
    <source>
        <dbReference type="ARBA" id="ARBA00023077"/>
    </source>
</evidence>
<feature type="signal peptide" evidence="11">
    <location>
        <begin position="1"/>
        <end position="32"/>
    </location>
</feature>
<comment type="caution">
    <text evidence="14">The sequence shown here is derived from an EMBL/GenBank/DDBJ whole genome shotgun (WGS) entry which is preliminary data.</text>
</comment>
<evidence type="ECO:0000256" key="9">
    <source>
        <dbReference type="RuleBase" id="RU003357"/>
    </source>
</evidence>
<comment type="similarity">
    <text evidence="8 9">Belongs to the TonB-dependent receptor family.</text>
</comment>
<keyword evidence="2 8" id="KW-0813">Transport</keyword>
<dbReference type="RefSeq" id="WP_220746509.1">
    <property type="nucleotide sequence ID" value="NZ_BPEU01000003.1"/>
</dbReference>
<dbReference type="InterPro" id="IPR037066">
    <property type="entry name" value="Plug_dom_sf"/>
</dbReference>
<name>A0ABQ4NVY9_SHECO</name>
<feature type="chain" id="PRO_5047325680" evidence="11">
    <location>
        <begin position="33"/>
        <end position="936"/>
    </location>
</feature>
<dbReference type="Proteomes" id="UP000773469">
    <property type="component" value="Unassembled WGS sequence"/>
</dbReference>
<dbReference type="InterPro" id="IPR039426">
    <property type="entry name" value="TonB-dep_rcpt-like"/>
</dbReference>
<dbReference type="CDD" id="cd01347">
    <property type="entry name" value="ligand_gated_channel"/>
    <property type="match status" value="1"/>
</dbReference>
<keyword evidence="11" id="KW-0732">Signal</keyword>
<evidence type="ECO:0000256" key="2">
    <source>
        <dbReference type="ARBA" id="ARBA00022448"/>
    </source>
</evidence>
<sequence>MQQNRSFLGASIKLALLGAATTMTLAAPQAMAADDDTVERIEVTGSRIKRTDMETTVPITTLTREDIAQTGAINVADILNSSPVSIAASDQSNSAFSTTTVGLNTTALRNLGQSRTLVLVNGRRFVSGVDPSTGYAVDLNAIPTSMIERIDILKSASSAVYGSDAVAGVVNIITRSDFDGVEISAQAGVAGEGDRKTKTISITSGKDWSGGNAWVSLGYDDDDGIKATDRDFSSQDLAVYLDDDGNEYIDALYSSYPPQGRVNGYNADGTPFTADGRFNRASYRQLVTPLERKYAAAGLTQEINDDVSFFTEINWNTTKTKDSTIEPTPLDVVNDIWLQDRNGTGGMSINSPLVPDALRNALAADGISNLNETTFVRRLVEFGARSTDLERDTVRIATGVDWQINDEWANQTYLTWGRTDQFQENGGQMNIERAALALDVMDDGNGNLVCVNEDARLQGCVPLNLFGEGTVSQDAVDYVRAPAKATGQAEQFVIGSTVTGELPWELSGGNVGMAFGLEYREERGSYSPGDLAQTGASSTNKSEPTNGKLDSKDIYAEAIFPILDSLELDLAARYADHSITGGDVTWNAGIEFTPLDTLKFRASAATAIRTPNISDLYGGRGETFATVADPCNGIDASTSGQVADNCRSIQSINDRITDQGVFELTQTEAQGTGGTTGGNADVKAETADTWSAGVIWQVMDDLSITLDYYDIAVKDAISTTSRTTVLNRCFDVASSDFSANCNGAAIRDQNGALIEVHSGTSNENNIDTSGFDTEINYTVDLGPGSFRAQLIWNYTNEYVITGIEDGDAVDYVGEVLYPEHRANLNLSYLIDDFNLAWRMRYWHSVVDSVNEENFNFTTGEPLTTYNEIDAVVYHDINARYNFSENFEASVGVRNLFDKEPPILPQGTNSGGTGINTASEAYDVTGRYFYAGVNVRF</sequence>
<dbReference type="PANTHER" id="PTHR47234:SF2">
    <property type="entry name" value="TONB-DEPENDENT RECEPTOR"/>
    <property type="match status" value="1"/>
</dbReference>
<evidence type="ECO:0000256" key="3">
    <source>
        <dbReference type="ARBA" id="ARBA00022452"/>
    </source>
</evidence>
<proteinExistence type="inferred from homology"/>
<accession>A0ABQ4NVY9</accession>
<feature type="domain" description="TonB-dependent receptor-like beta-barrel" evidence="12">
    <location>
        <begin position="352"/>
        <end position="895"/>
    </location>
</feature>
<evidence type="ECO:0000256" key="10">
    <source>
        <dbReference type="SAM" id="MobiDB-lite"/>
    </source>
</evidence>
<evidence type="ECO:0000313" key="15">
    <source>
        <dbReference type="Proteomes" id="UP000773469"/>
    </source>
</evidence>
<feature type="domain" description="TonB-dependent receptor plug" evidence="13">
    <location>
        <begin position="53"/>
        <end position="169"/>
    </location>
</feature>
<evidence type="ECO:0000313" key="14">
    <source>
        <dbReference type="EMBL" id="GIU36246.1"/>
    </source>
</evidence>
<comment type="subcellular location">
    <subcellularLocation>
        <location evidence="1 8">Cell outer membrane</location>
        <topology evidence="1 8">Multi-pass membrane protein</topology>
    </subcellularLocation>
</comment>
<organism evidence="14 15">
    <name type="scientific">Shewanella colwelliana</name>
    <name type="common">Alteromonas colwelliana</name>
    <dbReference type="NCBI Taxonomy" id="23"/>
    <lineage>
        <taxon>Bacteria</taxon>
        <taxon>Pseudomonadati</taxon>
        <taxon>Pseudomonadota</taxon>
        <taxon>Gammaproteobacteria</taxon>
        <taxon>Alteromonadales</taxon>
        <taxon>Shewanellaceae</taxon>
        <taxon>Shewanella</taxon>
    </lineage>
</organism>
<dbReference type="Pfam" id="PF00593">
    <property type="entry name" value="TonB_dep_Rec_b-barrel"/>
    <property type="match status" value="1"/>
</dbReference>
<feature type="region of interest" description="Disordered" evidence="10">
    <location>
        <begin position="526"/>
        <end position="548"/>
    </location>
</feature>
<keyword evidence="14" id="KW-0675">Receptor</keyword>
<dbReference type="InterPro" id="IPR012910">
    <property type="entry name" value="Plug_dom"/>
</dbReference>
<evidence type="ECO:0000256" key="7">
    <source>
        <dbReference type="ARBA" id="ARBA00023237"/>
    </source>
</evidence>
<evidence type="ECO:0000256" key="11">
    <source>
        <dbReference type="SAM" id="SignalP"/>
    </source>
</evidence>